<dbReference type="Pfam" id="PF00005">
    <property type="entry name" value="ABC_tran"/>
    <property type="match status" value="1"/>
</dbReference>
<evidence type="ECO:0000256" key="3">
    <source>
        <dbReference type="ARBA" id="ARBA00022741"/>
    </source>
</evidence>
<reference evidence="6" key="1">
    <citation type="submission" date="2020-08" db="EMBL/GenBank/DDBJ databases">
        <title>Genome public.</title>
        <authorList>
            <person name="Liu C."/>
            <person name="Sun Q."/>
        </authorList>
    </citation>
    <scope>NUCLEOTIDE SEQUENCE</scope>
    <source>
        <strain evidence="6">BX21</strain>
    </source>
</reference>
<dbReference type="PANTHER" id="PTHR43776:SF7">
    <property type="entry name" value="D,D-DIPEPTIDE TRANSPORT ATP-BINDING PROTEIN DDPF-RELATED"/>
    <property type="match status" value="1"/>
</dbReference>
<dbReference type="InterPro" id="IPR017871">
    <property type="entry name" value="ABC_transporter-like_CS"/>
</dbReference>
<dbReference type="PROSITE" id="PS00211">
    <property type="entry name" value="ABC_TRANSPORTER_1"/>
    <property type="match status" value="1"/>
</dbReference>
<dbReference type="FunFam" id="3.40.50.300:FF:000016">
    <property type="entry name" value="Oligopeptide ABC transporter ATP-binding component"/>
    <property type="match status" value="1"/>
</dbReference>
<dbReference type="SUPFAM" id="SSF52540">
    <property type="entry name" value="P-loop containing nucleoside triphosphate hydrolases"/>
    <property type="match status" value="1"/>
</dbReference>
<dbReference type="GO" id="GO:0016887">
    <property type="term" value="F:ATP hydrolysis activity"/>
    <property type="evidence" value="ECO:0007669"/>
    <property type="project" value="InterPro"/>
</dbReference>
<dbReference type="RefSeq" id="WP_262430515.1">
    <property type="nucleotide sequence ID" value="NZ_JACRTG010000030.1"/>
</dbReference>
<accession>A0A926IL67</accession>
<dbReference type="InterPro" id="IPR003439">
    <property type="entry name" value="ABC_transporter-like_ATP-bd"/>
</dbReference>
<dbReference type="SMART" id="SM00382">
    <property type="entry name" value="AAA"/>
    <property type="match status" value="1"/>
</dbReference>
<evidence type="ECO:0000256" key="2">
    <source>
        <dbReference type="ARBA" id="ARBA00022448"/>
    </source>
</evidence>
<dbReference type="Gene3D" id="3.40.50.300">
    <property type="entry name" value="P-loop containing nucleotide triphosphate hydrolases"/>
    <property type="match status" value="1"/>
</dbReference>
<dbReference type="NCBIfam" id="TIGR01727">
    <property type="entry name" value="oligo_HPY"/>
    <property type="match status" value="1"/>
</dbReference>
<comment type="similarity">
    <text evidence="1">Belongs to the ABC transporter superfamily.</text>
</comment>
<protein>
    <submittedName>
        <fullName evidence="6">ATP-binding cassette domain-containing protein</fullName>
    </submittedName>
</protein>
<dbReference type="InterPro" id="IPR013563">
    <property type="entry name" value="Oligopep_ABC_C"/>
</dbReference>
<organism evidence="6 7">
    <name type="scientific">Paratissierella segnis</name>
    <dbReference type="NCBI Taxonomy" id="2763679"/>
    <lineage>
        <taxon>Bacteria</taxon>
        <taxon>Bacillati</taxon>
        <taxon>Bacillota</taxon>
        <taxon>Tissierellia</taxon>
        <taxon>Tissierellales</taxon>
        <taxon>Tissierellaceae</taxon>
        <taxon>Paratissierella</taxon>
    </lineage>
</organism>
<dbReference type="PROSITE" id="PS50893">
    <property type="entry name" value="ABC_TRANSPORTER_2"/>
    <property type="match status" value="1"/>
</dbReference>
<dbReference type="Pfam" id="PF08352">
    <property type="entry name" value="oligo_HPY"/>
    <property type="match status" value="1"/>
</dbReference>
<dbReference type="InterPro" id="IPR003593">
    <property type="entry name" value="AAA+_ATPase"/>
</dbReference>
<dbReference type="PANTHER" id="PTHR43776">
    <property type="entry name" value="TRANSPORT ATP-BINDING PROTEIN"/>
    <property type="match status" value="1"/>
</dbReference>
<evidence type="ECO:0000259" key="5">
    <source>
        <dbReference type="PROSITE" id="PS50893"/>
    </source>
</evidence>
<dbReference type="EMBL" id="JACRTG010000030">
    <property type="protein sequence ID" value="MBC8589050.1"/>
    <property type="molecule type" value="Genomic_DNA"/>
</dbReference>
<proteinExistence type="inferred from homology"/>
<dbReference type="GO" id="GO:0015833">
    <property type="term" value="P:peptide transport"/>
    <property type="evidence" value="ECO:0007669"/>
    <property type="project" value="InterPro"/>
</dbReference>
<sequence length="326" mass="36600">MSDKGLLEVQDLCTYFPINKGVLRQKVGEVKAVDHINISIDQGETLGIVGESGCGKSTLGRSILGLIKPTGGHVLFKGEDVTNMDFKKLRSMRQQMQIVFQDPFASLNPRMLVEDIIAEPLRIHESSLSRNKLQSRVEQMLELVGIESDAANRYPHEFSGGQRQRISIARALIMNPEFIFLDEPVSALDVSVRSQVLNLIRNLQKDLGLTYLFISHDLSVVRHISDRVGVMYLGTIVELASKNQLFNNPLHPYTKALMSAIPIANPNIPINRIILEGDIPSPANPPSGCRFHTRCPNVRKDCDKTDMLNRMIEVERDHYVSCLLYK</sequence>
<keyword evidence="2" id="KW-0813">Transport</keyword>
<comment type="caution">
    <text evidence="6">The sequence shown here is derived from an EMBL/GenBank/DDBJ whole genome shotgun (WGS) entry which is preliminary data.</text>
</comment>
<evidence type="ECO:0000313" key="7">
    <source>
        <dbReference type="Proteomes" id="UP000601171"/>
    </source>
</evidence>
<evidence type="ECO:0000256" key="4">
    <source>
        <dbReference type="ARBA" id="ARBA00022840"/>
    </source>
</evidence>
<gene>
    <name evidence="6" type="ORF">H8707_12585</name>
</gene>
<evidence type="ECO:0000256" key="1">
    <source>
        <dbReference type="ARBA" id="ARBA00005417"/>
    </source>
</evidence>
<dbReference type="AlphaFoldDB" id="A0A926IL67"/>
<feature type="domain" description="ABC transporter" evidence="5">
    <location>
        <begin position="7"/>
        <end position="258"/>
    </location>
</feature>
<dbReference type="GO" id="GO:0055085">
    <property type="term" value="P:transmembrane transport"/>
    <property type="evidence" value="ECO:0007669"/>
    <property type="project" value="UniProtKB-ARBA"/>
</dbReference>
<dbReference type="InterPro" id="IPR027417">
    <property type="entry name" value="P-loop_NTPase"/>
</dbReference>
<keyword evidence="7" id="KW-1185">Reference proteome</keyword>
<evidence type="ECO:0000313" key="6">
    <source>
        <dbReference type="EMBL" id="MBC8589050.1"/>
    </source>
</evidence>
<keyword evidence="3" id="KW-0547">Nucleotide-binding</keyword>
<dbReference type="CDD" id="cd03257">
    <property type="entry name" value="ABC_NikE_OppD_transporters"/>
    <property type="match status" value="1"/>
</dbReference>
<dbReference type="InterPro" id="IPR050319">
    <property type="entry name" value="ABC_transp_ATP-bind"/>
</dbReference>
<dbReference type="Proteomes" id="UP000601171">
    <property type="component" value="Unassembled WGS sequence"/>
</dbReference>
<name>A0A926IL67_9FIRM</name>
<dbReference type="GO" id="GO:0005524">
    <property type="term" value="F:ATP binding"/>
    <property type="evidence" value="ECO:0007669"/>
    <property type="project" value="UniProtKB-KW"/>
</dbReference>
<keyword evidence="4 6" id="KW-0067">ATP-binding</keyword>